<dbReference type="PRINTS" id="PR01438">
    <property type="entry name" value="UNVRSLSTRESS"/>
</dbReference>
<organism evidence="3 4">
    <name type="scientific">Sporomusa silvacetica DSM 10669</name>
    <dbReference type="NCBI Taxonomy" id="1123289"/>
    <lineage>
        <taxon>Bacteria</taxon>
        <taxon>Bacillati</taxon>
        <taxon>Bacillota</taxon>
        <taxon>Negativicutes</taxon>
        <taxon>Selenomonadales</taxon>
        <taxon>Sporomusaceae</taxon>
        <taxon>Sporomusa</taxon>
    </lineage>
</organism>
<dbReference type="EMBL" id="CP155573">
    <property type="protein sequence ID" value="XFO64499.1"/>
    <property type="molecule type" value="Genomic_DNA"/>
</dbReference>
<dbReference type="Proteomes" id="UP000216752">
    <property type="component" value="Chromosome"/>
</dbReference>
<proteinExistence type="inferred from homology"/>
<keyword evidence="4" id="KW-1185">Reference proteome</keyword>
<dbReference type="Pfam" id="PF00582">
    <property type="entry name" value="Usp"/>
    <property type="match status" value="1"/>
</dbReference>
<dbReference type="InterPro" id="IPR006016">
    <property type="entry name" value="UspA"/>
</dbReference>
<evidence type="ECO:0000259" key="2">
    <source>
        <dbReference type="Pfam" id="PF00582"/>
    </source>
</evidence>
<gene>
    <name evidence="3" type="primary">teaD_1</name>
    <name evidence="3" type="ORF">SPSIL_006010</name>
</gene>
<evidence type="ECO:0000313" key="4">
    <source>
        <dbReference type="Proteomes" id="UP000216752"/>
    </source>
</evidence>
<feature type="domain" description="UspA" evidence="2">
    <location>
        <begin position="26"/>
        <end position="167"/>
    </location>
</feature>
<dbReference type="PANTHER" id="PTHR46268">
    <property type="entry name" value="STRESS RESPONSE PROTEIN NHAX"/>
    <property type="match status" value="1"/>
</dbReference>
<dbReference type="InterPro" id="IPR014729">
    <property type="entry name" value="Rossmann-like_a/b/a_fold"/>
</dbReference>
<accession>A0ABZ3IGE1</accession>
<evidence type="ECO:0000256" key="1">
    <source>
        <dbReference type="ARBA" id="ARBA00008791"/>
    </source>
</evidence>
<evidence type="ECO:0000313" key="3">
    <source>
        <dbReference type="EMBL" id="XFO64499.1"/>
    </source>
</evidence>
<sequence length="167" mass="18222">MGFLFNNPYLVIILKWSCYLWKNCIKKILVPIDGSKNSLKALSHAVAMARSLDAEITILYVSVLSQQTPLYDQVKGATIPANASTDPVNFAKKILTEALKHVPEGTQVQTHNELGDPRIAITEFAEQNGYDIIVIGSRGLGTISGLLLGSVSTYVIRNSHCPVLVVK</sequence>
<dbReference type="Gene3D" id="3.40.50.620">
    <property type="entry name" value="HUPs"/>
    <property type="match status" value="1"/>
</dbReference>
<protein>
    <submittedName>
        <fullName evidence="3">TRAP-T-associated universal stress protein TeaD</fullName>
    </submittedName>
</protein>
<comment type="similarity">
    <text evidence="1">Belongs to the universal stress protein A family.</text>
</comment>
<dbReference type="SUPFAM" id="SSF52402">
    <property type="entry name" value="Adenine nucleotide alpha hydrolases-like"/>
    <property type="match status" value="1"/>
</dbReference>
<dbReference type="CDD" id="cd00293">
    <property type="entry name" value="USP-like"/>
    <property type="match status" value="1"/>
</dbReference>
<dbReference type="InterPro" id="IPR006015">
    <property type="entry name" value="Universal_stress_UspA"/>
</dbReference>
<name>A0ABZ3IGE1_9FIRM</name>
<dbReference type="PANTHER" id="PTHR46268:SF6">
    <property type="entry name" value="UNIVERSAL STRESS PROTEIN UP12"/>
    <property type="match status" value="1"/>
</dbReference>
<reference evidence="3" key="1">
    <citation type="submission" date="2024-05" db="EMBL/GenBank/DDBJ databases">
        <title>Isolation and characterization of Sporomusa carbonis sp. nov., a carboxydotrophic hydrogenogen in the genus of Sporomusa isolated from a charcoal burning pile.</title>
        <authorList>
            <person name="Boeer T."/>
            <person name="Rosenbaum F."/>
            <person name="Eysell L."/>
            <person name="Mueller V."/>
            <person name="Daniel R."/>
            <person name="Poehlein A."/>
        </authorList>
    </citation>
    <scope>NUCLEOTIDE SEQUENCE [LARGE SCALE GENOMIC DNA]</scope>
    <source>
        <strain evidence="3">DSM 10669</strain>
    </source>
</reference>